<proteinExistence type="predicted"/>
<evidence type="ECO:0000313" key="3">
    <source>
        <dbReference type="EMBL" id="RLU20462.1"/>
    </source>
</evidence>
<name>A0A3L8DJS9_OOCBI</name>
<evidence type="ECO:0000256" key="2">
    <source>
        <dbReference type="SAM" id="Phobius"/>
    </source>
</evidence>
<dbReference type="OrthoDB" id="8196450at2759"/>
<keyword evidence="2" id="KW-0472">Membrane</keyword>
<organism evidence="3 4">
    <name type="scientific">Ooceraea biroi</name>
    <name type="common">Clonal raider ant</name>
    <name type="synonym">Cerapachys biroi</name>
    <dbReference type="NCBI Taxonomy" id="2015173"/>
    <lineage>
        <taxon>Eukaryota</taxon>
        <taxon>Metazoa</taxon>
        <taxon>Ecdysozoa</taxon>
        <taxon>Arthropoda</taxon>
        <taxon>Hexapoda</taxon>
        <taxon>Insecta</taxon>
        <taxon>Pterygota</taxon>
        <taxon>Neoptera</taxon>
        <taxon>Endopterygota</taxon>
        <taxon>Hymenoptera</taxon>
        <taxon>Apocrita</taxon>
        <taxon>Aculeata</taxon>
        <taxon>Formicoidea</taxon>
        <taxon>Formicidae</taxon>
        <taxon>Dorylinae</taxon>
        <taxon>Ooceraea</taxon>
    </lineage>
</organism>
<evidence type="ECO:0008006" key="5">
    <source>
        <dbReference type="Google" id="ProtNLM"/>
    </source>
</evidence>
<feature type="region of interest" description="Disordered" evidence="1">
    <location>
        <begin position="254"/>
        <end position="278"/>
    </location>
</feature>
<keyword evidence="2" id="KW-0812">Transmembrane</keyword>
<dbReference type="EMBL" id="QOIP01000007">
    <property type="protein sequence ID" value="RLU20462.1"/>
    <property type="molecule type" value="Genomic_DNA"/>
</dbReference>
<evidence type="ECO:0000313" key="4">
    <source>
        <dbReference type="Proteomes" id="UP000279307"/>
    </source>
</evidence>
<feature type="transmembrane region" description="Helical" evidence="2">
    <location>
        <begin position="193"/>
        <end position="216"/>
    </location>
</feature>
<gene>
    <name evidence="3" type="ORF">DMN91_007072</name>
</gene>
<dbReference type="Proteomes" id="UP000279307">
    <property type="component" value="Chromosome 7"/>
</dbReference>
<comment type="caution">
    <text evidence="3">The sequence shown here is derived from an EMBL/GenBank/DDBJ whole genome shotgun (WGS) entry which is preliminary data.</text>
</comment>
<accession>A0A3L8DJS9</accession>
<feature type="compositionally biased region" description="Polar residues" evidence="1">
    <location>
        <begin position="49"/>
        <end position="61"/>
    </location>
</feature>
<keyword evidence="2" id="KW-1133">Transmembrane helix</keyword>
<sequence>MSLASSTNRWASRIVIVLQLTTWSAVSIVLLQKGVSSLQRRMLETTSHVIESRQPGSQLTGIDQRADNLEGEDTSSKIPRITRDEERTLDNASSRIIRAWEEAVIAPGLVPEPASRQEEEDGRSRIEENRNATEREADLAGNAPRSTRREPETRARKSPGRGWETGERVASALGGSKSGTSFSRISDSGATTAVAMVVIGVIMLVLAPTVIILRILDERKQARKLVALSSAREDLPPAYEQVVFTSEEAPRYSTLSLNDDYSSPPPSATASLIKSNST</sequence>
<evidence type="ECO:0000256" key="1">
    <source>
        <dbReference type="SAM" id="MobiDB-lite"/>
    </source>
</evidence>
<feature type="region of interest" description="Disordered" evidence="1">
    <location>
        <begin position="49"/>
        <end position="86"/>
    </location>
</feature>
<protein>
    <recommendedName>
        <fullName evidence="5">Transmembrane protein</fullName>
    </recommendedName>
</protein>
<feature type="compositionally biased region" description="Polar residues" evidence="1">
    <location>
        <begin position="268"/>
        <end position="278"/>
    </location>
</feature>
<dbReference type="AlphaFoldDB" id="A0A3L8DJS9"/>
<reference evidence="3 4" key="1">
    <citation type="journal article" date="2018" name="Genome Res.">
        <title>The genomic architecture and molecular evolution of ant odorant receptors.</title>
        <authorList>
            <person name="McKenzie S.K."/>
            <person name="Kronauer D.J.C."/>
        </authorList>
    </citation>
    <scope>NUCLEOTIDE SEQUENCE [LARGE SCALE GENOMIC DNA]</scope>
    <source>
        <strain evidence="3">Clonal line C1</strain>
    </source>
</reference>
<feature type="region of interest" description="Disordered" evidence="1">
    <location>
        <begin position="109"/>
        <end position="186"/>
    </location>
</feature>
<feature type="compositionally biased region" description="Basic and acidic residues" evidence="1">
    <location>
        <begin position="122"/>
        <end position="138"/>
    </location>
</feature>